<evidence type="ECO:0000256" key="4">
    <source>
        <dbReference type="PIRSR" id="PIRSR000858-1"/>
    </source>
</evidence>
<evidence type="ECO:0000256" key="2">
    <source>
        <dbReference type="ARBA" id="ARBA00022679"/>
    </source>
</evidence>
<comment type="caution">
    <text evidence="7">The sequence shown here is derived from an EMBL/GenBank/DDBJ whole genome shotgun (WGS) entry which is preliminary data.</text>
</comment>
<dbReference type="PANTHER" id="PTHR43293">
    <property type="entry name" value="ACETATE COA-TRANSFERASE YDIF"/>
    <property type="match status" value="1"/>
</dbReference>
<dbReference type="Proteomes" id="UP000238081">
    <property type="component" value="Unassembled WGS sequence"/>
</dbReference>
<dbReference type="InterPro" id="IPR037171">
    <property type="entry name" value="NagB/RpiA_transferase-like"/>
</dbReference>
<evidence type="ECO:0000313" key="10">
    <source>
        <dbReference type="Proteomes" id="UP000474042"/>
    </source>
</evidence>
<accession>A0A2S7F6X9</accession>
<dbReference type="Gene3D" id="3.40.1080.10">
    <property type="entry name" value="Glutaconate Coenzyme A-transferase"/>
    <property type="match status" value="2"/>
</dbReference>
<reference evidence="7 8" key="1">
    <citation type="submission" date="2016-01" db="EMBL/GenBank/DDBJ databases">
        <title>Characterization of the Clostridium difficile lineages that are prevalent in Hong Kong and China.</title>
        <authorList>
            <person name="Kwok J.S.-L."/>
            <person name="Lam W.-Y."/>
            <person name="Ip M."/>
            <person name="Chan T.-F."/>
            <person name="Hawkey P.M."/>
            <person name="Tsui S.K.-W."/>
        </authorList>
    </citation>
    <scope>NUCLEOTIDE SEQUENCE [LARGE SCALE GENOMIC DNA]</scope>
    <source>
        <strain evidence="7 8">300064</strain>
    </source>
</reference>
<dbReference type="Proteomes" id="UP000474042">
    <property type="component" value="Unassembled WGS sequence"/>
</dbReference>
<dbReference type="GO" id="GO:0008410">
    <property type="term" value="F:CoA-transferase activity"/>
    <property type="evidence" value="ECO:0007669"/>
    <property type="project" value="InterPro"/>
</dbReference>
<evidence type="ECO:0000313" key="5">
    <source>
        <dbReference type="EMBL" id="GEQ21981.1"/>
    </source>
</evidence>
<evidence type="ECO:0000256" key="1">
    <source>
        <dbReference type="ARBA" id="ARBA00007154"/>
    </source>
</evidence>
<dbReference type="Pfam" id="PF01144">
    <property type="entry name" value="CoA_trans"/>
    <property type="match status" value="1"/>
</dbReference>
<evidence type="ECO:0000313" key="8">
    <source>
        <dbReference type="Proteomes" id="UP000238081"/>
    </source>
</evidence>
<dbReference type="InterPro" id="IPR004165">
    <property type="entry name" value="CoA_trans_fam_I"/>
</dbReference>
<dbReference type="EMBL" id="LRDH01000135">
    <property type="protein sequence ID" value="PPV12678.1"/>
    <property type="molecule type" value="Genomic_DNA"/>
</dbReference>
<proteinExistence type="inferred from homology"/>
<dbReference type="InterPro" id="IPR014388">
    <property type="entry name" value="3-oxoacid_CoA-transferase"/>
</dbReference>
<evidence type="ECO:0000313" key="6">
    <source>
        <dbReference type="EMBL" id="NAS19878.1"/>
    </source>
</evidence>
<feature type="active site" description="5-glutamyl coenzyme A thioester intermediate" evidence="4">
    <location>
        <position position="338"/>
    </location>
</feature>
<comment type="similarity">
    <text evidence="1 3">Belongs to the 3-oxoacid CoA-transferase family.</text>
</comment>
<protein>
    <submittedName>
        <fullName evidence="7">3-oxoacid CoA-transferase</fullName>
    </submittedName>
    <submittedName>
        <fullName evidence="5">Propionate CoA-transferase</fullName>
    </submittedName>
</protein>
<evidence type="ECO:0000313" key="9">
    <source>
        <dbReference type="Proteomes" id="UP000321089"/>
    </source>
</evidence>
<dbReference type="GO" id="GO:0046952">
    <property type="term" value="P:ketone body catabolic process"/>
    <property type="evidence" value="ECO:0007669"/>
    <property type="project" value="InterPro"/>
</dbReference>
<name>A0A2S7F6X9_CLOBU</name>
<reference evidence="5 9" key="2">
    <citation type="submission" date="2019-07" db="EMBL/GenBank/DDBJ databases">
        <title>Whole genome shotgun sequence of Clostridium butyricum NBRC 3858.</title>
        <authorList>
            <person name="Hosoyama A."/>
            <person name="Uohara A."/>
            <person name="Ohji S."/>
            <person name="Ichikawa N."/>
        </authorList>
    </citation>
    <scope>NUCLEOTIDE SEQUENCE [LARGE SCALE GENOMIC DNA]</scope>
    <source>
        <strain evidence="5 9">NBRC 3858</strain>
    </source>
</reference>
<dbReference type="SUPFAM" id="SSF100950">
    <property type="entry name" value="NagB/RpiA/CoA transferase-like"/>
    <property type="match status" value="2"/>
</dbReference>
<dbReference type="AlphaFoldDB" id="A0A2S7F6X9"/>
<sequence length="523" mass="58000">MIKFIDCKEAVLLLKNNDVVAVSGFAGLAVPESLLKTLEETYIEEGYPNNLTLMFAAAQGDGKSKGLNHLAHKGLVKRVIGGHFNLAPKLAEMMNNNIIEGYNLPQGVMCNIFRDISRKSGFTLSKVGLGTFVDPRIEGGKVNSISKEKIVELFEFNGEEFLLYHHQNIDIALIKGSYCDENGNISLDNEATYSEAFLIAQAVKNSGGIVIVQVDKVVSKNQMKCKSVKIPKIYVDYIVEVLDKDSKQQVLGMEYNPFLTAEYEKNKKDFAFEEREENRKSQLKSAKSTLDARKIIGRRAAMELSKGDIVNIGIGIPEEVSSIAYENGFSKMITLTVEPGPIGGIPQSGKGFGASLKAECILDQISQFDFYDGGGLDIAFLGMAECDKMGNINVSKFGTRLAGCGGFINITQNTKKIIFCGTFTAKGLEIDIRHGKMFIENEGKNKKFKTKVQQITFSGEKAKKYGQEVIYITERAVFRLKEDGIYLTEVAPGIDIEKDIINQMDFKPYIDVNFKVMDEKIFL</sequence>
<dbReference type="RefSeq" id="WP_027635115.1">
    <property type="nucleotide sequence ID" value="NZ_BKBC01000037.1"/>
</dbReference>
<dbReference type="SMART" id="SM00882">
    <property type="entry name" value="CoA_trans"/>
    <property type="match status" value="2"/>
</dbReference>
<evidence type="ECO:0000256" key="3">
    <source>
        <dbReference type="PIRNR" id="PIRNR000858"/>
    </source>
</evidence>
<dbReference type="PANTHER" id="PTHR43293:SF1">
    <property type="entry name" value="ACETATE COA-TRANSFERASE YDIF"/>
    <property type="match status" value="1"/>
</dbReference>
<organism evidence="7 8">
    <name type="scientific">Clostridium butyricum</name>
    <dbReference type="NCBI Taxonomy" id="1492"/>
    <lineage>
        <taxon>Bacteria</taxon>
        <taxon>Bacillati</taxon>
        <taxon>Bacillota</taxon>
        <taxon>Clostridia</taxon>
        <taxon>Eubacteriales</taxon>
        <taxon>Clostridiaceae</taxon>
        <taxon>Clostridium</taxon>
    </lineage>
</organism>
<dbReference type="PIRSF" id="PIRSF000858">
    <property type="entry name" value="SCOT-t"/>
    <property type="match status" value="1"/>
</dbReference>
<dbReference type="EMBL" id="BKBC01000037">
    <property type="protein sequence ID" value="GEQ21981.1"/>
    <property type="molecule type" value="Genomic_DNA"/>
</dbReference>
<gene>
    <name evidence="7" type="ORF">AWN73_18175</name>
    <name evidence="5" type="ORF">CBU02nite_24870</name>
    <name evidence="6" type="ORF">GND98_019130</name>
</gene>
<dbReference type="EMBL" id="WOFV02000119">
    <property type="protein sequence ID" value="NAS19878.1"/>
    <property type="molecule type" value="Genomic_DNA"/>
</dbReference>
<evidence type="ECO:0000313" key="7">
    <source>
        <dbReference type="EMBL" id="PPV12678.1"/>
    </source>
</evidence>
<dbReference type="Proteomes" id="UP000321089">
    <property type="component" value="Unassembled WGS sequence"/>
</dbReference>
<reference evidence="6 10" key="3">
    <citation type="submission" date="2020-01" db="EMBL/GenBank/DDBJ databases">
        <title>Genome sequence of a 1,3-propanediol producer, Clostridium butyricum S3.</title>
        <authorList>
            <person name="Zhou J."/>
        </authorList>
    </citation>
    <scope>NUCLEOTIDE SEQUENCE [LARGE SCALE GENOMIC DNA]</scope>
    <source>
        <strain evidence="6 10">S3</strain>
    </source>
</reference>
<keyword evidence="2 3" id="KW-0808">Transferase</keyword>